<organism evidence="3 4">
    <name type="scientific">Paramecium pentaurelia</name>
    <dbReference type="NCBI Taxonomy" id="43138"/>
    <lineage>
        <taxon>Eukaryota</taxon>
        <taxon>Sar</taxon>
        <taxon>Alveolata</taxon>
        <taxon>Ciliophora</taxon>
        <taxon>Intramacronucleata</taxon>
        <taxon>Oligohymenophorea</taxon>
        <taxon>Peniculida</taxon>
        <taxon>Parameciidae</taxon>
        <taxon>Paramecium</taxon>
    </lineage>
</organism>
<dbReference type="CDD" id="cd00064">
    <property type="entry name" value="FU"/>
    <property type="match status" value="1"/>
</dbReference>
<feature type="transmembrane region" description="Helical" evidence="1">
    <location>
        <begin position="2426"/>
        <end position="2447"/>
    </location>
</feature>
<keyword evidence="1" id="KW-1133">Transmembrane helix</keyword>
<reference evidence="3" key="1">
    <citation type="submission" date="2021-01" db="EMBL/GenBank/DDBJ databases">
        <authorList>
            <consortium name="Genoscope - CEA"/>
            <person name="William W."/>
        </authorList>
    </citation>
    <scope>NUCLEOTIDE SEQUENCE</scope>
</reference>
<keyword evidence="4" id="KW-1185">Reference proteome</keyword>
<dbReference type="EMBL" id="CAJJDO010000167">
    <property type="protein sequence ID" value="CAD8212356.1"/>
    <property type="molecule type" value="Genomic_DNA"/>
</dbReference>
<sequence length="2763" mass="321522">MVRGTSLSLIIIIALRITFEAVFKLQPNYPINIFEIKPNPIEIYNTYFGIWFQYLPLSNTTQIGNIGILDSNCFHLLHTKEQKTERINFLLYLCLDYEIKTVFTYLQFIDNTGLDHFHKIQINEEFLESRWQYIGFCAIPAQSRFNIFYQFSGELTKQFEVLVKFPFYDVYLNLIYGGGLIVNDNQKLQTQINKKLSYFPGLILRDEYKCEISVCKLSYTKMPGYEINGCYCSQNKNSTIIDSIIDKQQEFYYLSEYNNCQEFLLSGWIKIVETKIFEDEYYYQLIKLSGNFINPQLIDDNLSAFTLTYKIATNGNQIIVTTYSYVFPLINIDFSKNPNLIKNIFDIGSDIKSWHYLLVWKQEAIIYISITFYEQFNIEKLEFNQEVKQFGSVKFQLHIGNKLQVSQQYLTIKIQGFKFYNCPKTINQIKNCHPTCKECDGPTKYDCLSCLESSNRIYVPDSKQCICKYGTMDQDNFCISHESLNIIILPDESKNNKCKYGYYEQDSACQRCPSTITDNVITCLECLYNMNDWINKFCCLTSLYTDNEGNIYQKKEEMVCYNSPPPDESQLDICLVGCDIQETNVSPNPSTGLTILHLYCSAPNFINFEQKCTPCPIKYCQYCFSYFANDQAKTTLDQNFNYLIFEEDIRTGCAQCQNGFIYNFELELCIFKSPSNPNCARSYLQQDGQEICTLSKLDDFSIAPTIINCQQRILNCKQCFQTPELILKCQVCEDGYTAQSGSGICSQCNNQNSKICLELNSKVQEPWKWFIQDFRIKFQNLTIFDKTYVERTAIFVMECKDGYQVIDTNCYKYCDDNCQICKKNFEDWNFFSCQKCDSNYYQIPNRVQIDGKCIQCPPLCQICELRSIEEIKQINPYFILTPENTIFSYKCLKKIPLPRATIDQYSQFAYYCFNDNCNQLFEYQVNQSCQSYSLVDFNDIQHYSYFNNIGLKEITLIFHFHLFCPIMQKENFVISNYFKEKVFSIQQVKLRIEGEFKPIIFDTQFKIQNFDSISIKNVKFLLEKQFELIISNRAQSFDFMITNTSFYSNQSTPIILQIYGGSIQNFQLSNIDIFDINFKNSIIIQIKSEDLGDSIKINNLQISNCKLNSTTLLFFSNLNREIIIDNLVINSCIFNASSVIQSNISFSNFAKIIINNVNIQNSSFTASSFIYSNGNSDVKITKLLLFHCQIMASRFISFSKNFLFSDILLEDNLIQETQFLIQLSSNDKNSEIGIQNFIVLKNKIFSSALIVTEQSFEQNQVYFKFNNFRFEDNIPISQENYQYLFQINCHNLLIKDFILKSTFNFKFFSLFSTPYLRFENIIYENQYQKEKVAFKFDCYQSSAIKSQLLSVQGFQRISLEQIKIINQFSTDLSIISIQSNSKIILNKIEYISISNVSFIGNILIKYSQTMYFSLIDIYSEITQIVTLENIVYQENIFHQYQIDPSQNSASLMQINAGQSKISLKNISCSHNVLTNSSNSFISISTFELYIQDFQTVNHNYLNSELWNQYYLLQIQKEFNQIQIISIIQNTFKIESISGALSIQASKLSFINGFFSNIIASSSLIFNINLQGDGIVIIKNCVIENAQSQLINTSQADGAITINAQKSLLSVEIENLNLRYIQNRISSSIFSIYPSSIKNNIQLKNIYAYNCFSLSNQLISIEFNFNNPQKSQVSIQNLHLIQSEKKFINYLQSLGGVTLVEIQNILENNAIIHLTGGFFSLKGIVIEGLILSSIIKIVDYKQITISDSQFFNIQTFYSLHLLEFSQINVRQSILIMNNITIRNVNTFQVNKYQLNYYRNNLNITYTNQCTLIIDFVKIPTEGLESINIFFEQMQLNSQQKGSLIYFSSFKNQTQMLIRRFLIENNDCQNCWNGLMFFNLTEIKFIKINEIACIRNLIKKHGCILAISDNNLDRQIKMQNLNFMLNNGTKGTGVQVQNLRISILNSRIINNFAFEKGGGIYFNVNSNRFLLNQTLICQNLAQEGGGIFLQGNSSLNQINFFKSLNLYNFATISSNNINELPSHLGLQINQKEMHSMEYVIDNQSIYILALKPYNFLSQNHIKRTNYLILPSGQKVSNFKLFNPQIKEYITFITDISIIFKNSMNEIQQNFLNSICNVTQNVLDIQSQQILKTNQFQSISFSAETNSFSLDQIEFNFDPYSQNDKIYEIMIGCKTEYLEKIFFYKMRVNIFLCQLGEFYIQDICLKCQSDQGFYSVTYNATKCSIFDKNKFEAITSNQIKLKSGYWRPKYISDNIELCYKNTNQCLGGWSVGDDTCNIGYIGGLCEECDKFNIKGDGQFFKNQQQQDCSQCQEFAKRLLAFFLIAIWAMFSTLLTIKSVEKSNLLFTQLKLGQKFADILFNLGQDHVSILLKLYLNYLWIFSLILTFNINFSFSLSIIKQSTDTSFFMANFFDCFISELEGIELIYSKIIVTICLLLCQIIIVQSASSLLQFLTSYKHRGRIISITVLNLYIQNYASLITSFFSILAVRNISQVSYIQGDVSLMYGTNNHYQWIFTFILPGLSLIGFILPFSLFIFLQSKKHQLNNFKYKRHFGHLYNEYTQNNYFWEWIRFWKKIIIIIVLINFDTQILLKASLFGFCLQVYQFFTEKYKPYLLNRFNSLDLKTSQLCSCAIFLAAIKYTCDQSYNYQISAILQTIILLISLILSYPFVSVILYAYYKRFEPDILKFLIAILHSYKRNSKSIKYLRNHLIQLGQKENNLKQNFMKLRSVVKQQIQQEQKKTIKIISNKQKNTNELDFQSKLGRKI</sequence>
<feature type="transmembrane region" description="Helical" evidence="1">
    <location>
        <begin position="2374"/>
        <end position="2395"/>
    </location>
</feature>
<dbReference type="InterPro" id="IPR006212">
    <property type="entry name" value="Furin_repeat"/>
</dbReference>
<dbReference type="PANTHER" id="PTHR11319">
    <property type="entry name" value="G PROTEIN-COUPLED RECEPTOR-RELATED"/>
    <property type="match status" value="1"/>
</dbReference>
<feature type="transmembrane region" description="Helical" evidence="1">
    <location>
        <begin position="2649"/>
        <end position="2675"/>
    </location>
</feature>
<gene>
    <name evidence="3" type="ORF">PPENT_87.1.T1670102</name>
</gene>
<feature type="transmembrane region" description="Helical" evidence="1">
    <location>
        <begin position="2573"/>
        <end position="2600"/>
    </location>
</feature>
<proteinExistence type="predicted"/>
<keyword evidence="2" id="KW-0732">Signal</keyword>
<dbReference type="OrthoDB" id="77931at2759"/>
<evidence type="ECO:0008006" key="5">
    <source>
        <dbReference type="Google" id="ProtNLM"/>
    </source>
</evidence>
<evidence type="ECO:0000256" key="2">
    <source>
        <dbReference type="SAM" id="SignalP"/>
    </source>
</evidence>
<evidence type="ECO:0000313" key="3">
    <source>
        <dbReference type="EMBL" id="CAD8212356.1"/>
    </source>
</evidence>
<evidence type="ECO:0000313" key="4">
    <source>
        <dbReference type="Proteomes" id="UP000689195"/>
    </source>
</evidence>
<keyword evidence="1" id="KW-0812">Transmembrane</keyword>
<name>A0A8S1YD05_9CILI</name>
<keyword evidence="1" id="KW-0472">Membrane</keyword>
<evidence type="ECO:0000256" key="1">
    <source>
        <dbReference type="SAM" id="Phobius"/>
    </source>
</evidence>
<feature type="transmembrane region" description="Helical" evidence="1">
    <location>
        <begin position="2508"/>
        <end position="2534"/>
    </location>
</feature>
<comment type="caution">
    <text evidence="3">The sequence shown here is derived from an EMBL/GenBank/DDBJ whole genome shotgun (WGS) entry which is preliminary data.</text>
</comment>
<feature type="chain" id="PRO_5035850898" description="Transmembrane protein" evidence="2">
    <location>
        <begin position="21"/>
        <end position="2763"/>
    </location>
</feature>
<protein>
    <recommendedName>
        <fullName evidence="5">Transmembrane protein</fullName>
    </recommendedName>
</protein>
<accession>A0A8S1YD05</accession>
<dbReference type="Proteomes" id="UP000689195">
    <property type="component" value="Unassembled WGS sequence"/>
</dbReference>
<feature type="transmembrane region" description="Helical" evidence="1">
    <location>
        <begin position="2459"/>
        <end position="2488"/>
    </location>
</feature>
<feature type="transmembrane region" description="Helical" evidence="1">
    <location>
        <begin position="2315"/>
        <end position="2333"/>
    </location>
</feature>
<feature type="signal peptide" evidence="2">
    <location>
        <begin position="1"/>
        <end position="20"/>
    </location>
</feature>
<dbReference type="PANTHER" id="PTHR11319:SF35">
    <property type="entry name" value="OUTER MEMBRANE PROTEIN PMPC-RELATED"/>
    <property type="match status" value="1"/>
</dbReference>